<evidence type="ECO:0000313" key="1">
    <source>
        <dbReference type="EMBL" id="ODN42485.1"/>
    </source>
</evidence>
<accession>A0ABX3A4Z9</accession>
<dbReference type="RefSeq" id="WP_069312282.1">
    <property type="nucleotide sequence ID" value="NZ_MDTU01000001.1"/>
</dbReference>
<comment type="caution">
    <text evidence="1">The sequence shown here is derived from an EMBL/GenBank/DDBJ whole genome shotgun (WGS) entry which is preliminary data.</text>
</comment>
<reference evidence="1 2" key="1">
    <citation type="submission" date="2016-08" db="EMBL/GenBank/DDBJ databases">
        <title>Draft genome sequence of Candidatus Piscirickettsia litoralis, from seawater.</title>
        <authorList>
            <person name="Wan X."/>
            <person name="Lee A.J."/>
            <person name="Hou S."/>
            <person name="Donachie S.P."/>
        </authorList>
    </citation>
    <scope>NUCLEOTIDE SEQUENCE [LARGE SCALE GENOMIC DNA]</scope>
    <source>
        <strain evidence="1 2">Y2</strain>
    </source>
</reference>
<organism evidence="1 2">
    <name type="scientific">Piscirickettsia litoralis</name>
    <dbReference type="NCBI Taxonomy" id="1891921"/>
    <lineage>
        <taxon>Bacteria</taxon>
        <taxon>Pseudomonadati</taxon>
        <taxon>Pseudomonadota</taxon>
        <taxon>Gammaproteobacteria</taxon>
        <taxon>Thiotrichales</taxon>
        <taxon>Piscirickettsiaceae</taxon>
        <taxon>Piscirickettsia</taxon>
    </lineage>
</organism>
<name>A0ABX3A4Z9_9GAMM</name>
<sequence>MNKPLDLDKAYSFIAEITDISDDEEIEEDGGDFIPKNDIFLNIPLEDRIESIYYDYGTSCLEDCLIDYKQIKSAVNKLVILNDMQKSKANKITDNILERLSNVTAYEFYENQQDINFAIDRIVQDR</sequence>
<keyword evidence="2" id="KW-1185">Reference proteome</keyword>
<gene>
    <name evidence="1" type="ORF">BGC07_05525</name>
</gene>
<protein>
    <submittedName>
        <fullName evidence="1">Uncharacterized protein</fullName>
    </submittedName>
</protein>
<evidence type="ECO:0000313" key="2">
    <source>
        <dbReference type="Proteomes" id="UP000094329"/>
    </source>
</evidence>
<proteinExistence type="predicted"/>
<dbReference type="Proteomes" id="UP000094329">
    <property type="component" value="Unassembled WGS sequence"/>
</dbReference>
<dbReference type="EMBL" id="MDTU01000001">
    <property type="protein sequence ID" value="ODN42485.1"/>
    <property type="molecule type" value="Genomic_DNA"/>
</dbReference>